<dbReference type="GO" id="GO:0003700">
    <property type="term" value="F:DNA-binding transcription factor activity"/>
    <property type="evidence" value="ECO:0007669"/>
    <property type="project" value="TreeGrafter"/>
</dbReference>
<dbReference type="PANTHER" id="PTHR30055:SF200">
    <property type="entry name" value="HTH-TYPE TRANSCRIPTIONAL REPRESSOR BDCR"/>
    <property type="match status" value="1"/>
</dbReference>
<dbReference type="Proteomes" id="UP000648535">
    <property type="component" value="Unassembled WGS sequence"/>
</dbReference>
<dbReference type="GO" id="GO:0000976">
    <property type="term" value="F:transcription cis-regulatory region binding"/>
    <property type="evidence" value="ECO:0007669"/>
    <property type="project" value="TreeGrafter"/>
</dbReference>
<dbReference type="InterPro" id="IPR050109">
    <property type="entry name" value="HTH-type_TetR-like_transc_reg"/>
</dbReference>
<feature type="DNA-binding region" description="H-T-H motif" evidence="2">
    <location>
        <begin position="35"/>
        <end position="54"/>
    </location>
</feature>
<dbReference type="SUPFAM" id="SSF46689">
    <property type="entry name" value="Homeodomain-like"/>
    <property type="match status" value="1"/>
</dbReference>
<dbReference type="Gene3D" id="1.10.357.10">
    <property type="entry name" value="Tetracycline Repressor, domain 2"/>
    <property type="match status" value="1"/>
</dbReference>
<dbReference type="Pfam" id="PF00440">
    <property type="entry name" value="TetR_N"/>
    <property type="match status" value="1"/>
</dbReference>
<dbReference type="PANTHER" id="PTHR30055">
    <property type="entry name" value="HTH-TYPE TRANSCRIPTIONAL REGULATOR RUTR"/>
    <property type="match status" value="1"/>
</dbReference>
<evidence type="ECO:0000313" key="5">
    <source>
        <dbReference type="EMBL" id="MBM7803400.1"/>
    </source>
</evidence>
<keyword evidence="7" id="KW-1185">Reference proteome</keyword>
<evidence type="ECO:0000259" key="3">
    <source>
        <dbReference type="PROSITE" id="PS50977"/>
    </source>
</evidence>
<organism evidence="4 6">
    <name type="scientific">Curtobacterium luteum</name>
    <dbReference type="NCBI Taxonomy" id="33881"/>
    <lineage>
        <taxon>Bacteria</taxon>
        <taxon>Bacillati</taxon>
        <taxon>Actinomycetota</taxon>
        <taxon>Actinomycetes</taxon>
        <taxon>Micrococcales</taxon>
        <taxon>Microbacteriaceae</taxon>
        <taxon>Curtobacterium</taxon>
    </lineage>
</organism>
<evidence type="ECO:0000313" key="7">
    <source>
        <dbReference type="Proteomes" id="UP000746584"/>
    </source>
</evidence>
<evidence type="ECO:0000313" key="6">
    <source>
        <dbReference type="Proteomes" id="UP000648535"/>
    </source>
</evidence>
<reference evidence="4" key="1">
    <citation type="journal article" date="2014" name="Int. J. Syst. Evol. Microbiol.">
        <title>Complete genome sequence of Corynebacterium casei LMG S-19264T (=DSM 44701T), isolated from a smear-ripened cheese.</title>
        <authorList>
            <consortium name="US DOE Joint Genome Institute (JGI-PGF)"/>
            <person name="Walter F."/>
            <person name="Albersmeier A."/>
            <person name="Kalinowski J."/>
            <person name="Ruckert C."/>
        </authorList>
    </citation>
    <scope>NUCLEOTIDE SEQUENCE</scope>
    <source>
        <strain evidence="4">JCM 1480</strain>
    </source>
</reference>
<evidence type="ECO:0000256" key="1">
    <source>
        <dbReference type="ARBA" id="ARBA00023125"/>
    </source>
</evidence>
<protein>
    <submittedName>
        <fullName evidence="5">AcrR family transcriptional regulator</fullName>
    </submittedName>
    <submittedName>
        <fullName evidence="4">TetR family transcriptional regulator</fullName>
    </submittedName>
</protein>
<proteinExistence type="predicted"/>
<dbReference type="EMBL" id="BMOI01000017">
    <property type="protein sequence ID" value="GGL11333.1"/>
    <property type="molecule type" value="Genomic_DNA"/>
</dbReference>
<dbReference type="EMBL" id="JAFBCG010000001">
    <property type="protein sequence ID" value="MBM7803400.1"/>
    <property type="molecule type" value="Genomic_DNA"/>
</dbReference>
<reference evidence="5 7" key="3">
    <citation type="submission" date="2021-01" db="EMBL/GenBank/DDBJ databases">
        <title>Sequencing the genomes of 1000 actinobacteria strains.</title>
        <authorList>
            <person name="Klenk H.-P."/>
        </authorList>
    </citation>
    <scope>NUCLEOTIDE SEQUENCE [LARGE SCALE GENOMIC DNA]</scope>
    <source>
        <strain evidence="5 7">DSM 20542</strain>
    </source>
</reference>
<dbReference type="PRINTS" id="PR00455">
    <property type="entry name" value="HTHTETR"/>
</dbReference>
<gene>
    <name evidence="4" type="ORF">GCM10009769_31770</name>
    <name evidence="5" type="ORF">JOE58_002651</name>
</gene>
<keyword evidence="1 2" id="KW-0238">DNA-binding</keyword>
<sequence length="197" mass="21512">MSDAPASRPRRRPAYERAVATADRLFYEQGIHAVGVDQVAAEADISKASLYTHFRTKDDLVLGYLRGRSASWQEHVARELPGRGSTPAERVLAVFDLLGEWFDEPGYRGCPFINVEAEYGAGHPTHEVTLEHREWVRGLFESLLTEAGDPGPEATALQLCLLYDGAMASAQADPGRPWAAAARSAAVRVLGIPDARL</sequence>
<dbReference type="Proteomes" id="UP000746584">
    <property type="component" value="Unassembled WGS sequence"/>
</dbReference>
<accession>A0A8H9GCB2</accession>
<feature type="domain" description="HTH tetR-type" evidence="3">
    <location>
        <begin position="12"/>
        <end position="72"/>
    </location>
</feature>
<dbReference type="RefSeq" id="WP_022904100.1">
    <property type="nucleotide sequence ID" value="NZ_BMOI01000017.1"/>
</dbReference>
<name>A0A8H9GCB2_9MICO</name>
<dbReference type="InterPro" id="IPR001647">
    <property type="entry name" value="HTH_TetR"/>
</dbReference>
<dbReference type="SUPFAM" id="SSF48498">
    <property type="entry name" value="Tetracyclin repressor-like, C-terminal domain"/>
    <property type="match status" value="1"/>
</dbReference>
<comment type="caution">
    <text evidence="4">The sequence shown here is derived from an EMBL/GenBank/DDBJ whole genome shotgun (WGS) entry which is preliminary data.</text>
</comment>
<reference evidence="4" key="2">
    <citation type="submission" date="2020-09" db="EMBL/GenBank/DDBJ databases">
        <authorList>
            <person name="Sun Q."/>
            <person name="Ohkuma M."/>
        </authorList>
    </citation>
    <scope>NUCLEOTIDE SEQUENCE</scope>
    <source>
        <strain evidence="4">JCM 1480</strain>
    </source>
</reference>
<dbReference type="InterPro" id="IPR036271">
    <property type="entry name" value="Tet_transcr_reg_TetR-rel_C_sf"/>
</dbReference>
<dbReference type="PROSITE" id="PS50977">
    <property type="entry name" value="HTH_TETR_2"/>
    <property type="match status" value="1"/>
</dbReference>
<dbReference type="InterPro" id="IPR009057">
    <property type="entry name" value="Homeodomain-like_sf"/>
</dbReference>
<dbReference type="AlphaFoldDB" id="A0A8H9GCB2"/>
<evidence type="ECO:0000313" key="4">
    <source>
        <dbReference type="EMBL" id="GGL11333.1"/>
    </source>
</evidence>
<evidence type="ECO:0000256" key="2">
    <source>
        <dbReference type="PROSITE-ProRule" id="PRU00335"/>
    </source>
</evidence>